<dbReference type="Proteomes" id="UP000252015">
    <property type="component" value="Unassembled WGS sequence"/>
</dbReference>
<feature type="transmembrane region" description="Helical" evidence="2">
    <location>
        <begin position="78"/>
        <end position="96"/>
    </location>
</feature>
<dbReference type="EMBL" id="UEGW01000001">
    <property type="protein sequence ID" value="SRX92779.1"/>
    <property type="molecule type" value="Genomic_DNA"/>
</dbReference>
<keyword evidence="2" id="KW-1133">Transmembrane helix</keyword>
<keyword evidence="2" id="KW-0472">Membrane</keyword>
<evidence type="ECO:0000256" key="1">
    <source>
        <dbReference type="SAM" id="MobiDB-lite"/>
    </source>
</evidence>
<protein>
    <submittedName>
        <fullName evidence="3">Uncharacterized protein</fullName>
    </submittedName>
</protein>
<evidence type="ECO:0000313" key="4">
    <source>
        <dbReference type="Proteomes" id="UP000252015"/>
    </source>
</evidence>
<feature type="transmembrane region" description="Helical" evidence="2">
    <location>
        <begin position="47"/>
        <end position="66"/>
    </location>
</feature>
<name>A0A375YVA7_MYCSH</name>
<dbReference type="AlphaFoldDB" id="A0A375YVA7"/>
<proteinExistence type="predicted"/>
<dbReference type="RefSeq" id="WP_232320902.1">
    <property type="nucleotide sequence ID" value="NZ_JACKUN010000022.1"/>
</dbReference>
<organism evidence="3 4">
    <name type="scientific">Mycobacterium shimoidei</name>
    <dbReference type="NCBI Taxonomy" id="29313"/>
    <lineage>
        <taxon>Bacteria</taxon>
        <taxon>Bacillati</taxon>
        <taxon>Actinomycetota</taxon>
        <taxon>Actinomycetes</taxon>
        <taxon>Mycobacteriales</taxon>
        <taxon>Mycobacteriaceae</taxon>
        <taxon>Mycobacterium</taxon>
    </lineage>
</organism>
<reference evidence="3 4" key="1">
    <citation type="submission" date="2018-05" db="EMBL/GenBank/DDBJ databases">
        <authorList>
            <consortium name="IHU Genomes"/>
        </authorList>
    </citation>
    <scope>NUCLEOTIDE SEQUENCE [LARGE SCALE GENOMIC DNA]</scope>
    <source>
        <strain evidence="3 4">P7336</strain>
    </source>
</reference>
<accession>A0A375YVA7</accession>
<feature type="region of interest" description="Disordered" evidence="1">
    <location>
        <begin position="1"/>
        <end position="36"/>
    </location>
</feature>
<sequence length="309" mass="33913">MTEVMQSGGAAGPRQLGDFNGAPPPSPRLEPPRRAPRWSDLPGGWGSVGWVTCGIVGSAAIVWFIFLSPAPSESKAQWFFGAVVFGVVLVALWQTITIQRYAARTAAEAVERLRGQFVAAEERSAREVAITRRLHQTEMEAQQALHRAAMDAAREHAAVERTQLLERLQKQAMIEVSRAVAAHTRMLAMLWNEAARVLRIEDAAEREIAMNPIFEQIGQVVSDFSVELGNAHLLIEDHDLHAALDRINEAAVMAVRVAEEIHAAVVEGQELDPNPVPAVQRLMHARAADARRLAWQLLRAGLDDDGRGS</sequence>
<keyword evidence="2" id="KW-0812">Transmembrane</keyword>
<evidence type="ECO:0000313" key="3">
    <source>
        <dbReference type="EMBL" id="SRX92779.1"/>
    </source>
</evidence>
<keyword evidence="4" id="KW-1185">Reference proteome</keyword>
<evidence type="ECO:0000256" key="2">
    <source>
        <dbReference type="SAM" id="Phobius"/>
    </source>
</evidence>
<gene>
    <name evidence="3" type="ORF">MSP7336_01005</name>
</gene>